<dbReference type="OMA" id="PHIHIRS"/>
<evidence type="ECO:0000256" key="6">
    <source>
        <dbReference type="RuleBase" id="RU004396"/>
    </source>
</evidence>
<keyword evidence="5" id="KW-0472">Membrane</keyword>
<comment type="subcellular location">
    <subcellularLocation>
        <location evidence="1">Mitochondrion inner membrane</location>
    </subcellularLocation>
</comment>
<evidence type="ECO:0000313" key="7">
    <source>
        <dbReference type="EMBL" id="KAG8470500.1"/>
    </source>
</evidence>
<reference evidence="7" key="1">
    <citation type="submission" date="2021-05" db="EMBL/GenBank/DDBJ databases">
        <title>The genome of the haptophyte Pavlova lutheri (Diacronema luteri, Pavlovales) - a model for lipid biosynthesis in eukaryotic algae.</title>
        <authorList>
            <person name="Hulatt C.J."/>
            <person name="Posewitz M.C."/>
        </authorList>
    </citation>
    <scope>NUCLEOTIDE SEQUENCE</scope>
    <source>
        <strain evidence="7">NIVA-4/92</strain>
    </source>
</reference>
<dbReference type="Pfam" id="PF02046">
    <property type="entry name" value="COX6A"/>
    <property type="match status" value="1"/>
</dbReference>
<evidence type="ECO:0000256" key="1">
    <source>
        <dbReference type="ARBA" id="ARBA00004273"/>
    </source>
</evidence>
<evidence type="ECO:0000256" key="3">
    <source>
        <dbReference type="ARBA" id="ARBA00022946"/>
    </source>
</evidence>
<keyword evidence="3" id="KW-0809">Transit peptide</keyword>
<proteinExistence type="inferred from homology"/>
<keyword evidence="2" id="KW-0999">Mitochondrion inner membrane</keyword>
<dbReference type="InterPro" id="IPR036418">
    <property type="entry name" value="Cyt_c_oxidase_su6a_sf"/>
</dbReference>
<evidence type="ECO:0000313" key="8">
    <source>
        <dbReference type="Proteomes" id="UP000751190"/>
    </source>
</evidence>
<keyword evidence="4" id="KW-0496">Mitochondrion</keyword>
<dbReference type="EMBL" id="JAGTXO010000001">
    <property type="protein sequence ID" value="KAG8470500.1"/>
    <property type="molecule type" value="Genomic_DNA"/>
</dbReference>
<dbReference type="GO" id="GO:0006123">
    <property type="term" value="P:mitochondrial electron transport, cytochrome c to oxygen"/>
    <property type="evidence" value="ECO:0007669"/>
    <property type="project" value="TreeGrafter"/>
</dbReference>
<comment type="similarity">
    <text evidence="6">Belongs to the cytochrome c oxidase subunit 6A family.</text>
</comment>
<evidence type="ECO:0000256" key="2">
    <source>
        <dbReference type="ARBA" id="ARBA00022792"/>
    </source>
</evidence>
<dbReference type="GO" id="GO:0005743">
    <property type="term" value="C:mitochondrial inner membrane"/>
    <property type="evidence" value="ECO:0007669"/>
    <property type="project" value="UniProtKB-SubCell"/>
</dbReference>
<evidence type="ECO:0000256" key="5">
    <source>
        <dbReference type="ARBA" id="ARBA00023136"/>
    </source>
</evidence>
<accession>A0A8J5Y300</accession>
<name>A0A8J5Y300_DIALT</name>
<comment type="caution">
    <text evidence="7">The sequence shown here is derived from an EMBL/GenBank/DDBJ whole genome shotgun (WGS) entry which is preliminary data.</text>
</comment>
<dbReference type="GO" id="GO:0030234">
    <property type="term" value="F:enzyme regulator activity"/>
    <property type="evidence" value="ECO:0007669"/>
    <property type="project" value="TreeGrafter"/>
</dbReference>
<dbReference type="PANTHER" id="PTHR11504">
    <property type="entry name" value="CYTOCHROME C OXIDASE POLYPEPTIDE VIA"/>
    <property type="match status" value="1"/>
</dbReference>
<dbReference type="OrthoDB" id="5947505at2759"/>
<dbReference type="Gene3D" id="4.10.95.10">
    <property type="entry name" value="Cytochrome c oxidase, subunit VIa"/>
    <property type="match status" value="1"/>
</dbReference>
<evidence type="ECO:0000256" key="4">
    <source>
        <dbReference type="ARBA" id="ARBA00023128"/>
    </source>
</evidence>
<dbReference type="SUPFAM" id="SSF81411">
    <property type="entry name" value="Mitochondrial cytochrome c oxidase subunit VIa"/>
    <property type="match status" value="1"/>
</dbReference>
<dbReference type="AlphaFoldDB" id="A0A8J5Y300"/>
<dbReference type="PANTHER" id="PTHR11504:SF0">
    <property type="entry name" value="CYTOCHROME C OXIDASE SUBUNIT"/>
    <property type="match status" value="1"/>
</dbReference>
<keyword evidence="8" id="KW-1185">Reference proteome</keyword>
<dbReference type="InterPro" id="IPR001349">
    <property type="entry name" value="Cyt_c_oxidase_su6a"/>
</dbReference>
<organism evidence="7 8">
    <name type="scientific">Diacronema lutheri</name>
    <name type="common">Unicellular marine alga</name>
    <name type="synonym">Monochrysis lutheri</name>
    <dbReference type="NCBI Taxonomy" id="2081491"/>
    <lineage>
        <taxon>Eukaryota</taxon>
        <taxon>Haptista</taxon>
        <taxon>Haptophyta</taxon>
        <taxon>Pavlovophyceae</taxon>
        <taxon>Pavlovales</taxon>
        <taxon>Pavlovaceae</taxon>
        <taxon>Diacronema</taxon>
    </lineage>
</organism>
<dbReference type="Proteomes" id="UP000751190">
    <property type="component" value="Unassembled WGS sequence"/>
</dbReference>
<gene>
    <name evidence="7" type="ORF">KFE25_008921</name>
</gene>
<protein>
    <submittedName>
        <fullName evidence="7">Uncharacterized protein</fullName>
    </submittedName>
</protein>
<sequence length="102" mass="11674">MLFARSALRLPRQAVRQLSAGGSQAEHIEVMEKWKKISFVGLPCVALFAGFCMYKHYAHHHDAEEQISYPHIHIRSKPFPWGSKDCDLFDFACKKKQAQAAE</sequence>